<comment type="similarity">
    <text evidence="1">Belongs to the GSP E family.</text>
</comment>
<dbReference type="RefSeq" id="WP_013835711.1">
    <property type="nucleotide sequence ID" value="NC_015581.1"/>
</dbReference>
<dbReference type="Proteomes" id="UP000009232">
    <property type="component" value="Chromosome"/>
</dbReference>
<dbReference type="eggNOG" id="COG2804">
    <property type="taxonomic scope" value="Bacteria"/>
</dbReference>
<feature type="domain" description="Bacterial type II secretion system protein E" evidence="4">
    <location>
        <begin position="380"/>
        <end position="394"/>
    </location>
</feature>
<proteinExistence type="inferred from homology"/>
<dbReference type="Gene3D" id="3.40.50.300">
    <property type="entry name" value="P-loop containing nucleotide triphosphate hydrolases"/>
    <property type="match status" value="1"/>
</dbReference>
<name>F6D8T5_THICA</name>
<reference evidence="5 6" key="1">
    <citation type="submission" date="2011-05" db="EMBL/GenBank/DDBJ databases">
        <title>Complete sequence of Thioalkalimicrobium cyclicum ALM1.</title>
        <authorList>
            <consortium name="US DOE Joint Genome Institute"/>
            <person name="Lucas S."/>
            <person name="Han J."/>
            <person name="Lapidus A."/>
            <person name="Cheng J.-F."/>
            <person name="Goodwin L."/>
            <person name="Pitluck S."/>
            <person name="Peters L."/>
            <person name="Mikhailova N."/>
            <person name="Davenport K."/>
            <person name="Han C."/>
            <person name="Tapia R."/>
            <person name="Land M."/>
            <person name="Hauser L."/>
            <person name="Kyrpides N."/>
            <person name="Ivanova N."/>
            <person name="Pagani I."/>
            <person name="Kappler U."/>
            <person name="Woyke T."/>
        </authorList>
    </citation>
    <scope>NUCLEOTIDE SEQUENCE [LARGE SCALE GENOMIC DNA]</scope>
    <source>
        <strain evidence="6">DSM 14477 / JCM 11371 / ALM1</strain>
    </source>
</reference>
<protein>
    <submittedName>
        <fullName evidence="5">Type II secretion system protein E</fullName>
    </submittedName>
</protein>
<keyword evidence="2" id="KW-0547">Nucleotide-binding</keyword>
<dbReference type="InterPro" id="IPR003593">
    <property type="entry name" value="AAA+_ATPase"/>
</dbReference>
<dbReference type="Gene3D" id="3.30.450.90">
    <property type="match status" value="1"/>
</dbReference>
<sequence length="509" mass="56847">MGVSERMEREYLLDQRVLNEAQLVLAEQAQQLQGGSLLENTVKLGFLTREAANNYYGKQLGLSYLSLTSLVADPDALALFEPSLLRKWQAAPIRMQQQTLTLGVVNPEDLWVQDQIEHYCASNLPSFQISWVLINADELPDFLARSYQYERKISALMTEALELSPQQASLNDQDDFRHPIVRLVDSVFIEAIKLGASDLHFEPEQAFVQLRYRIDGLLALQHYIPRALWLAILARIKILSGLDVTEQRRPQDGRFAMMLMGKPVDFRVSSLPGAQGENLVLRVLDQQKSVLDLAALGLDDLREKSLRRWLAQPAGVILVVGPTGSGKTTSLYAMLSSLNQPGVNIMTLEDPIEYRLVGLRQTQVNTEFGVSFQSGLRAILRQDPDIILVGEIRDAETARLAFQAAMTGHLVLSTLHCDRATQAQHRLVDLGVSDTVINECLLGVMAQRLVRRLVPETGSYKGRQAIIEMLSRWPADVELGDFFDHGRELVANAITDKAELQRVLGGDDA</sequence>
<dbReference type="GO" id="GO:0005886">
    <property type="term" value="C:plasma membrane"/>
    <property type="evidence" value="ECO:0007669"/>
    <property type="project" value="TreeGrafter"/>
</dbReference>
<dbReference type="InterPro" id="IPR037257">
    <property type="entry name" value="T2SS_E_N_sf"/>
</dbReference>
<evidence type="ECO:0000256" key="1">
    <source>
        <dbReference type="ARBA" id="ARBA00006611"/>
    </source>
</evidence>
<dbReference type="STRING" id="717773.Thicy_1168"/>
<keyword evidence="3" id="KW-0067">ATP-binding</keyword>
<evidence type="ECO:0000313" key="6">
    <source>
        <dbReference type="Proteomes" id="UP000009232"/>
    </source>
</evidence>
<dbReference type="SUPFAM" id="SSF160246">
    <property type="entry name" value="EspE N-terminal domain-like"/>
    <property type="match status" value="1"/>
</dbReference>
<dbReference type="GO" id="GO:0016887">
    <property type="term" value="F:ATP hydrolysis activity"/>
    <property type="evidence" value="ECO:0007669"/>
    <property type="project" value="TreeGrafter"/>
</dbReference>
<dbReference type="Pfam" id="PF05157">
    <property type="entry name" value="MshEN"/>
    <property type="match status" value="1"/>
</dbReference>
<dbReference type="PANTHER" id="PTHR30258:SF2">
    <property type="entry name" value="COMG OPERON PROTEIN 1"/>
    <property type="match status" value="1"/>
</dbReference>
<dbReference type="AlphaFoldDB" id="F6D8T5"/>
<dbReference type="KEGG" id="tcy:Thicy_1168"/>
<dbReference type="Gene3D" id="3.30.300.160">
    <property type="entry name" value="Type II secretion system, protein E, N-terminal domain"/>
    <property type="match status" value="1"/>
</dbReference>
<evidence type="ECO:0000313" key="5">
    <source>
        <dbReference type="EMBL" id="AEG31935.1"/>
    </source>
</evidence>
<dbReference type="SUPFAM" id="SSF52540">
    <property type="entry name" value="P-loop containing nucleoside triphosphate hydrolases"/>
    <property type="match status" value="1"/>
</dbReference>
<organism evidence="5 6">
    <name type="scientific">Thiomicrospira cyclica (strain DSM 14477 / JCM 11371 / ALM1)</name>
    <name type="common">Thioalkalimicrobium cyclicum</name>
    <dbReference type="NCBI Taxonomy" id="717773"/>
    <lineage>
        <taxon>Bacteria</taxon>
        <taxon>Pseudomonadati</taxon>
        <taxon>Pseudomonadota</taxon>
        <taxon>Gammaproteobacteria</taxon>
        <taxon>Thiotrichales</taxon>
        <taxon>Piscirickettsiaceae</taxon>
        <taxon>Thiomicrospira</taxon>
    </lineage>
</organism>
<keyword evidence="6" id="KW-1185">Reference proteome</keyword>
<evidence type="ECO:0000256" key="2">
    <source>
        <dbReference type="ARBA" id="ARBA00022741"/>
    </source>
</evidence>
<dbReference type="GO" id="GO:0005524">
    <property type="term" value="F:ATP binding"/>
    <property type="evidence" value="ECO:0007669"/>
    <property type="project" value="UniProtKB-KW"/>
</dbReference>
<evidence type="ECO:0000259" key="4">
    <source>
        <dbReference type="PROSITE" id="PS00662"/>
    </source>
</evidence>
<dbReference type="PROSITE" id="PS00662">
    <property type="entry name" value="T2SP_E"/>
    <property type="match status" value="1"/>
</dbReference>
<dbReference type="HOGENOM" id="CLU_013446_10_6_6"/>
<gene>
    <name evidence="5" type="ordered locus">Thicy_1168</name>
</gene>
<accession>F6D8T5</accession>
<dbReference type="InterPro" id="IPR001482">
    <property type="entry name" value="T2SS/T4SS_dom"/>
</dbReference>
<evidence type="ECO:0000256" key="3">
    <source>
        <dbReference type="ARBA" id="ARBA00022840"/>
    </source>
</evidence>
<dbReference type="InterPro" id="IPR007831">
    <property type="entry name" value="T2SS_GspE_N"/>
</dbReference>
<dbReference type="InterPro" id="IPR027417">
    <property type="entry name" value="P-loop_NTPase"/>
</dbReference>
<dbReference type="SMART" id="SM00382">
    <property type="entry name" value="AAA"/>
    <property type="match status" value="1"/>
</dbReference>
<dbReference type="Pfam" id="PF00437">
    <property type="entry name" value="T2SSE"/>
    <property type="match status" value="1"/>
</dbReference>
<dbReference type="CDD" id="cd01129">
    <property type="entry name" value="PulE-GspE-like"/>
    <property type="match status" value="1"/>
</dbReference>
<dbReference type="EMBL" id="CP002776">
    <property type="protein sequence ID" value="AEG31935.1"/>
    <property type="molecule type" value="Genomic_DNA"/>
</dbReference>
<dbReference type="PANTHER" id="PTHR30258">
    <property type="entry name" value="TYPE II SECRETION SYSTEM PROTEIN GSPE-RELATED"/>
    <property type="match status" value="1"/>
</dbReference>